<feature type="compositionally biased region" description="Basic and acidic residues" evidence="6">
    <location>
        <begin position="71"/>
        <end position="82"/>
    </location>
</feature>
<dbReference type="PANTHER" id="PTHR33254">
    <property type="entry name" value="4-HYDROXY-4-METHYL-2-OXOGLUTARATE ALDOLASE 3-RELATED"/>
    <property type="match status" value="1"/>
</dbReference>
<comment type="cofactor">
    <cofactor evidence="5">
        <name>Mg(2+)</name>
        <dbReference type="ChEBI" id="CHEBI:18420"/>
    </cofactor>
</comment>
<protein>
    <recommendedName>
        <fullName evidence="2">Putative 4-hydroxy-4-methyl-2-oxoglutarate aldolase</fullName>
    </recommendedName>
    <alternativeName>
        <fullName evidence="3">Regulator of ribonuclease activity homolog</fullName>
    </alternativeName>
    <alternativeName>
        <fullName evidence="4">RraA-like protein</fullName>
    </alternativeName>
</protein>
<sequence length="223" mass="24638">MGEMVQKNEQACDDVRQRCSAMRHLGTGPISDAMEQLGMPRQVVTGMTFVSNDPTMAFVGPAYTVRQANKSRAEPHDRDLTRQRQASSQLAQPGDVIVIDVAGRAEYGSWGENQALMAQSRGIVGLVVHGSVRDREWIRQTGFPVLCRSFSPVSSKWELETVAMNEPIAIDGVAIVPGDIIYADADGFIVIPQDQVDTVFDRALEIHRMEEDKRNALYGHGRP</sequence>
<gene>
    <name evidence="7" type="ORF">FEZ63_11935</name>
</gene>
<keyword evidence="5" id="KW-0479">Metal-binding</keyword>
<evidence type="ECO:0000256" key="5">
    <source>
        <dbReference type="PIRSR" id="PIRSR605493-1"/>
    </source>
</evidence>
<name>A0A5N3PAP1_9HYPH</name>
<reference evidence="7 8" key="1">
    <citation type="journal article" date="2019" name="Microorganisms">
        <title>Genome Insights into the Novel Species Microvirga brassicacearum, a Rapeseed Endophyte with Biotechnological Potential.</title>
        <authorList>
            <person name="Jimenez-Gomez A."/>
            <person name="Saati-Santamaria Z."/>
            <person name="Igual J.M."/>
            <person name="Rivas R."/>
            <person name="Mateos P.F."/>
            <person name="Garcia-Fraile P."/>
        </authorList>
    </citation>
    <scope>NUCLEOTIDE SEQUENCE [LARGE SCALE GENOMIC DNA]</scope>
    <source>
        <strain evidence="7 8">CDVBN77</strain>
    </source>
</reference>
<dbReference type="InterPro" id="IPR005493">
    <property type="entry name" value="RraA/RraA-like"/>
</dbReference>
<organism evidence="7 8">
    <name type="scientific">Microvirga brassicacearum</name>
    <dbReference type="NCBI Taxonomy" id="2580413"/>
    <lineage>
        <taxon>Bacteria</taxon>
        <taxon>Pseudomonadati</taxon>
        <taxon>Pseudomonadota</taxon>
        <taxon>Alphaproteobacteria</taxon>
        <taxon>Hyphomicrobiales</taxon>
        <taxon>Methylobacteriaceae</taxon>
        <taxon>Microvirga</taxon>
    </lineage>
</organism>
<dbReference type="RefSeq" id="WP_150944660.1">
    <property type="nucleotide sequence ID" value="NZ_VCMV01000015.1"/>
</dbReference>
<evidence type="ECO:0000256" key="6">
    <source>
        <dbReference type="SAM" id="MobiDB-lite"/>
    </source>
</evidence>
<evidence type="ECO:0000313" key="8">
    <source>
        <dbReference type="Proteomes" id="UP000325684"/>
    </source>
</evidence>
<dbReference type="Pfam" id="PF03737">
    <property type="entry name" value="RraA-like"/>
    <property type="match status" value="1"/>
</dbReference>
<keyword evidence="5" id="KW-0460">Magnesium</keyword>
<dbReference type="OrthoDB" id="9812532at2"/>
<evidence type="ECO:0000313" key="7">
    <source>
        <dbReference type="EMBL" id="KAB0266800.1"/>
    </source>
</evidence>
<comment type="caution">
    <text evidence="7">The sequence shown here is derived from an EMBL/GenBank/DDBJ whole genome shotgun (WGS) entry which is preliminary data.</text>
</comment>
<dbReference type="AlphaFoldDB" id="A0A5N3PAP1"/>
<evidence type="ECO:0000256" key="2">
    <source>
        <dbReference type="ARBA" id="ARBA00016549"/>
    </source>
</evidence>
<dbReference type="PANTHER" id="PTHR33254:SF4">
    <property type="entry name" value="4-HYDROXY-4-METHYL-2-OXOGLUTARATE ALDOLASE 3-RELATED"/>
    <property type="match status" value="1"/>
</dbReference>
<feature type="region of interest" description="Disordered" evidence="6">
    <location>
        <begin position="69"/>
        <end position="89"/>
    </location>
</feature>
<dbReference type="Proteomes" id="UP000325684">
    <property type="component" value="Unassembled WGS sequence"/>
</dbReference>
<evidence type="ECO:0000256" key="4">
    <source>
        <dbReference type="ARBA" id="ARBA00030169"/>
    </source>
</evidence>
<dbReference type="EMBL" id="VCMV01000015">
    <property type="protein sequence ID" value="KAB0266800.1"/>
    <property type="molecule type" value="Genomic_DNA"/>
</dbReference>
<dbReference type="SUPFAM" id="SSF89562">
    <property type="entry name" value="RraA-like"/>
    <property type="match status" value="1"/>
</dbReference>
<evidence type="ECO:0000256" key="3">
    <source>
        <dbReference type="ARBA" id="ARBA00029596"/>
    </source>
</evidence>
<feature type="binding site" evidence="5">
    <location>
        <position position="133"/>
    </location>
    <ligand>
        <name>substrate</name>
    </ligand>
</feature>
<dbReference type="Gene3D" id="3.50.30.40">
    <property type="entry name" value="Ribonuclease E inhibitor RraA/RraA-like"/>
    <property type="match status" value="1"/>
</dbReference>
<evidence type="ECO:0000256" key="1">
    <source>
        <dbReference type="ARBA" id="ARBA00001968"/>
    </source>
</evidence>
<dbReference type="GO" id="GO:0046872">
    <property type="term" value="F:metal ion binding"/>
    <property type="evidence" value="ECO:0007669"/>
    <property type="project" value="UniProtKB-KW"/>
</dbReference>
<dbReference type="CDD" id="cd16841">
    <property type="entry name" value="RraA_family"/>
    <property type="match status" value="1"/>
</dbReference>
<comment type="cofactor">
    <cofactor evidence="1">
        <name>a divalent metal cation</name>
        <dbReference type="ChEBI" id="CHEBI:60240"/>
    </cofactor>
</comment>
<proteinExistence type="predicted"/>
<feature type="binding site" evidence="5">
    <location>
        <position position="134"/>
    </location>
    <ligand>
        <name>Mg(2+)</name>
        <dbReference type="ChEBI" id="CHEBI:18420"/>
    </ligand>
</feature>
<dbReference type="InterPro" id="IPR036704">
    <property type="entry name" value="RraA/RraA-like_sf"/>
</dbReference>
<keyword evidence="8" id="KW-1185">Reference proteome</keyword>
<accession>A0A5N3PAP1</accession>